<proteinExistence type="predicted"/>
<gene>
    <name evidence="1" type="ORF">GCM10007392_20280</name>
</gene>
<name>A0A918N847_9GAMM</name>
<keyword evidence="2" id="KW-1185">Reference proteome</keyword>
<evidence type="ECO:0000313" key="1">
    <source>
        <dbReference type="EMBL" id="GGX52804.1"/>
    </source>
</evidence>
<reference evidence="1" key="2">
    <citation type="submission" date="2020-09" db="EMBL/GenBank/DDBJ databases">
        <authorList>
            <person name="Sun Q."/>
            <person name="Kim S."/>
        </authorList>
    </citation>
    <scope>NUCLEOTIDE SEQUENCE</scope>
    <source>
        <strain evidence="1">KCTC 22169</strain>
    </source>
</reference>
<sequence length="406" mass="43726">MLTSGTVDEAVVHSRVHRLLERMNREGRLSGNTTYGDIGAIMNEIFPSPGVLDQAAYERYIDPADRTMVYHSVQDASAAPRSADRGDLRNAMQAAANTAQSVAADEAGLRAVFGPVEWTTARTNYGLIRSKLNAVSTDIANRVTTDYNLDAQETFLGGWASFRAQHMHLLSEVVADPLTAESKATLVHEAAHLAASSIDDDHGYYGTTGFEAKSHAAKVNNAAHYEELPRRVWGVSQYAGETFTPGVSSGGAPLTTEDRIREDGAEYYQRAWDAAADFDDLIKQARRDQLNGTALDGPTVARLLEVSPLMGLTLHEQLSSPPDITRLDVTTSESVVRAMGIAGDNIEALPNVVPSGAFPNTAAQIAAGVDQAVDAAMAAYGGLLGSATRDRRLSDWLHSHYRNVFP</sequence>
<dbReference type="GO" id="GO:0008237">
    <property type="term" value="F:metallopeptidase activity"/>
    <property type="evidence" value="ECO:0007669"/>
    <property type="project" value="InterPro"/>
</dbReference>
<organism evidence="1 2">
    <name type="scientific">Saccharospirillum salsuginis</name>
    <dbReference type="NCBI Taxonomy" id="418750"/>
    <lineage>
        <taxon>Bacteria</taxon>
        <taxon>Pseudomonadati</taxon>
        <taxon>Pseudomonadota</taxon>
        <taxon>Gammaproteobacteria</taxon>
        <taxon>Oceanospirillales</taxon>
        <taxon>Saccharospirillaceae</taxon>
        <taxon>Saccharospirillum</taxon>
    </lineage>
</organism>
<dbReference type="Proteomes" id="UP000626148">
    <property type="component" value="Unassembled WGS sequence"/>
</dbReference>
<reference evidence="1" key="1">
    <citation type="journal article" date="2014" name="Int. J. Syst. Evol. Microbiol.">
        <title>Complete genome sequence of Corynebacterium casei LMG S-19264T (=DSM 44701T), isolated from a smear-ripened cheese.</title>
        <authorList>
            <consortium name="US DOE Joint Genome Institute (JGI-PGF)"/>
            <person name="Walter F."/>
            <person name="Albersmeier A."/>
            <person name="Kalinowski J."/>
            <person name="Ruckert C."/>
        </authorList>
    </citation>
    <scope>NUCLEOTIDE SEQUENCE</scope>
    <source>
        <strain evidence="1">KCTC 22169</strain>
    </source>
</reference>
<dbReference type="Gene3D" id="3.40.390.10">
    <property type="entry name" value="Collagenase (Catalytic Domain)"/>
    <property type="match status" value="1"/>
</dbReference>
<dbReference type="AlphaFoldDB" id="A0A918N847"/>
<dbReference type="EMBL" id="BMXR01000004">
    <property type="protein sequence ID" value="GGX52804.1"/>
    <property type="molecule type" value="Genomic_DNA"/>
</dbReference>
<comment type="caution">
    <text evidence="1">The sequence shown here is derived from an EMBL/GenBank/DDBJ whole genome shotgun (WGS) entry which is preliminary data.</text>
</comment>
<evidence type="ECO:0000313" key="2">
    <source>
        <dbReference type="Proteomes" id="UP000626148"/>
    </source>
</evidence>
<protein>
    <submittedName>
        <fullName evidence="1">Uncharacterized protein</fullName>
    </submittedName>
</protein>
<dbReference type="InterPro" id="IPR024079">
    <property type="entry name" value="MetalloPept_cat_dom_sf"/>
</dbReference>
<accession>A0A918N847</accession>